<evidence type="ECO:0000256" key="9">
    <source>
        <dbReference type="ARBA" id="ARBA00023251"/>
    </source>
</evidence>
<evidence type="ECO:0000256" key="2">
    <source>
        <dbReference type="ARBA" id="ARBA00008417"/>
    </source>
</evidence>
<comment type="subcellular location">
    <subcellularLocation>
        <location evidence="1">Cell membrane</location>
        <topology evidence="1">Multi-pass membrane protein</topology>
    </subcellularLocation>
</comment>
<dbReference type="GO" id="GO:0042910">
    <property type="term" value="F:xenobiotic transmembrane transporter activity"/>
    <property type="evidence" value="ECO:0007669"/>
    <property type="project" value="InterPro"/>
</dbReference>
<evidence type="ECO:0000256" key="8">
    <source>
        <dbReference type="ARBA" id="ARBA00023136"/>
    </source>
</evidence>
<dbReference type="InterPro" id="IPR045070">
    <property type="entry name" value="MATE_MepA-like"/>
</dbReference>
<comment type="caution">
    <text evidence="11">The sequence shown here is derived from an EMBL/GenBank/DDBJ whole genome shotgun (WGS) entry which is preliminary data.</text>
</comment>
<keyword evidence="7 10" id="KW-1133">Transmembrane helix</keyword>
<dbReference type="Pfam" id="PF01554">
    <property type="entry name" value="MatE"/>
    <property type="match status" value="2"/>
</dbReference>
<reference evidence="11" key="2">
    <citation type="journal article" date="2021" name="PeerJ">
        <title>Extensive microbial diversity within the chicken gut microbiome revealed by metagenomics and culture.</title>
        <authorList>
            <person name="Gilroy R."/>
            <person name="Ravi A."/>
            <person name="Getino M."/>
            <person name="Pursley I."/>
            <person name="Horton D.L."/>
            <person name="Alikhan N.F."/>
            <person name="Baker D."/>
            <person name="Gharbi K."/>
            <person name="Hall N."/>
            <person name="Watson M."/>
            <person name="Adriaenssens E.M."/>
            <person name="Foster-Nyarko E."/>
            <person name="Jarju S."/>
            <person name="Secka A."/>
            <person name="Antonio M."/>
            <person name="Oren A."/>
            <person name="Chaudhuri R.R."/>
            <person name="La Ragione R."/>
            <person name="Hildebrand F."/>
            <person name="Pallen M.J."/>
        </authorList>
    </citation>
    <scope>NUCLEOTIDE SEQUENCE</scope>
    <source>
        <strain evidence="11">ChiSjej1B19-3389</strain>
    </source>
</reference>
<dbReference type="PANTHER" id="PTHR43823">
    <property type="entry name" value="SPORULATION PROTEIN YKVU"/>
    <property type="match status" value="1"/>
</dbReference>
<feature type="transmembrane region" description="Helical" evidence="10">
    <location>
        <begin position="306"/>
        <end position="334"/>
    </location>
</feature>
<sequence length="441" mass="48427">MLRSKYFQDFTKYASLNVMGMIGLSCYILADTFFVAKGLGTNGLTALNLAIPIYSFIHGSGLMIGMGGGTQYSIQKSRKNHETANQVFTAVLYLVVIFAVFFVLVGIFFSGAIVSLFGVNGSVFDMSKTYLQVILLFAPAFLMNNVLLCFVRNDGAPQLSMAAMIGGSLSNVVLDWVFIFPCQMGIFGAVFATGLAPIFSMLILSPHFIRRKNQFHFTKCRPESRLFVGVLSSGVPSLVTEVSSGVVMIVFNSIILHLEGNVGVAAYGIIANLSLVVIAIYTGIAQGIQPVISRNYGMKNFGGVHAIMRYALVTMLIFSAVIYMVVFFGALQIINIFNSEQNVLLQNIATEGLRLYFIACPFAGFNVIISTYFTSAERPRPAHVISILRGFLVIIPMTFLLSWIGKIHGVWCAFPVTEMLVAVVGVLLFVFIRKRRKEMQI</sequence>
<dbReference type="InterPro" id="IPR051327">
    <property type="entry name" value="MATE_MepA_subfamily"/>
</dbReference>
<dbReference type="Proteomes" id="UP000886787">
    <property type="component" value="Unassembled WGS sequence"/>
</dbReference>
<evidence type="ECO:0000256" key="7">
    <source>
        <dbReference type="ARBA" id="ARBA00022989"/>
    </source>
</evidence>
<dbReference type="PANTHER" id="PTHR43823:SF3">
    <property type="entry name" value="MULTIDRUG EXPORT PROTEIN MEPA"/>
    <property type="match status" value="1"/>
</dbReference>
<feature type="transmembrane region" description="Helical" evidence="10">
    <location>
        <begin position="410"/>
        <end position="432"/>
    </location>
</feature>
<feature type="transmembrane region" description="Helical" evidence="10">
    <location>
        <begin position="264"/>
        <end position="285"/>
    </location>
</feature>
<evidence type="ECO:0000256" key="3">
    <source>
        <dbReference type="ARBA" id="ARBA00022106"/>
    </source>
</evidence>
<dbReference type="PIRSF" id="PIRSF006603">
    <property type="entry name" value="DinF"/>
    <property type="match status" value="1"/>
</dbReference>
<name>A0A9D0ZH90_9FIRM</name>
<dbReference type="CDD" id="cd13143">
    <property type="entry name" value="MATE_MepA_like"/>
    <property type="match status" value="1"/>
</dbReference>
<protein>
    <recommendedName>
        <fullName evidence="3">Multidrug export protein MepA</fullName>
    </recommendedName>
</protein>
<evidence type="ECO:0000256" key="10">
    <source>
        <dbReference type="SAM" id="Phobius"/>
    </source>
</evidence>
<dbReference type="InterPro" id="IPR002528">
    <property type="entry name" value="MATE_fam"/>
</dbReference>
<comment type="similarity">
    <text evidence="2">Belongs to the multi antimicrobial extrusion (MATE) (TC 2.A.66.1) family. MepA subfamily.</text>
</comment>
<keyword evidence="4" id="KW-0813">Transport</keyword>
<feature type="transmembrane region" description="Helical" evidence="10">
    <location>
        <begin position="129"/>
        <end position="150"/>
    </location>
</feature>
<dbReference type="PROSITE" id="PS51257">
    <property type="entry name" value="PROKAR_LIPOPROTEIN"/>
    <property type="match status" value="1"/>
</dbReference>
<feature type="transmembrane region" description="Helical" evidence="10">
    <location>
        <begin position="226"/>
        <end position="258"/>
    </location>
</feature>
<evidence type="ECO:0000313" key="12">
    <source>
        <dbReference type="Proteomes" id="UP000886787"/>
    </source>
</evidence>
<feature type="transmembrane region" description="Helical" evidence="10">
    <location>
        <begin position="162"/>
        <end position="180"/>
    </location>
</feature>
<reference evidence="11" key="1">
    <citation type="submission" date="2020-10" db="EMBL/GenBank/DDBJ databases">
        <authorList>
            <person name="Gilroy R."/>
        </authorList>
    </citation>
    <scope>NUCLEOTIDE SEQUENCE</scope>
    <source>
        <strain evidence="11">ChiSjej1B19-3389</strain>
    </source>
</reference>
<accession>A0A9D0ZH90</accession>
<dbReference type="GO" id="GO:0046677">
    <property type="term" value="P:response to antibiotic"/>
    <property type="evidence" value="ECO:0007669"/>
    <property type="project" value="UniProtKB-KW"/>
</dbReference>
<feature type="transmembrane region" description="Helical" evidence="10">
    <location>
        <begin position="12"/>
        <end position="30"/>
    </location>
</feature>
<feature type="transmembrane region" description="Helical" evidence="10">
    <location>
        <begin position="90"/>
        <end position="117"/>
    </location>
</feature>
<dbReference type="EMBL" id="DVFW01000025">
    <property type="protein sequence ID" value="HIQ80613.1"/>
    <property type="molecule type" value="Genomic_DNA"/>
</dbReference>
<evidence type="ECO:0000256" key="4">
    <source>
        <dbReference type="ARBA" id="ARBA00022448"/>
    </source>
</evidence>
<organism evidence="11 12">
    <name type="scientific">Candidatus Scatavimonas merdigallinarum</name>
    <dbReference type="NCBI Taxonomy" id="2840914"/>
    <lineage>
        <taxon>Bacteria</taxon>
        <taxon>Bacillati</taxon>
        <taxon>Bacillota</taxon>
        <taxon>Clostridia</taxon>
        <taxon>Eubacteriales</taxon>
        <taxon>Oscillospiraceae</taxon>
        <taxon>Oscillospiraceae incertae sedis</taxon>
        <taxon>Candidatus Scatavimonas</taxon>
    </lineage>
</organism>
<evidence type="ECO:0000256" key="5">
    <source>
        <dbReference type="ARBA" id="ARBA00022475"/>
    </source>
</evidence>
<feature type="transmembrane region" description="Helical" evidence="10">
    <location>
        <begin position="354"/>
        <end position="374"/>
    </location>
</feature>
<feature type="transmembrane region" description="Helical" evidence="10">
    <location>
        <begin position="50"/>
        <end position="69"/>
    </location>
</feature>
<dbReference type="NCBIfam" id="TIGR00797">
    <property type="entry name" value="matE"/>
    <property type="match status" value="1"/>
</dbReference>
<keyword evidence="5" id="KW-1003">Cell membrane</keyword>
<feature type="transmembrane region" description="Helical" evidence="10">
    <location>
        <begin position="386"/>
        <end position="404"/>
    </location>
</feature>
<dbReference type="AlphaFoldDB" id="A0A9D0ZH90"/>
<evidence type="ECO:0000256" key="6">
    <source>
        <dbReference type="ARBA" id="ARBA00022692"/>
    </source>
</evidence>
<feature type="transmembrane region" description="Helical" evidence="10">
    <location>
        <begin position="186"/>
        <end position="205"/>
    </location>
</feature>
<gene>
    <name evidence="11" type="ORF">IAD32_04930</name>
</gene>
<keyword evidence="6 10" id="KW-0812">Transmembrane</keyword>
<proteinExistence type="inferred from homology"/>
<evidence type="ECO:0000256" key="1">
    <source>
        <dbReference type="ARBA" id="ARBA00004651"/>
    </source>
</evidence>
<dbReference type="InterPro" id="IPR048279">
    <property type="entry name" value="MdtK-like"/>
</dbReference>
<keyword evidence="8 10" id="KW-0472">Membrane</keyword>
<dbReference type="GO" id="GO:0015297">
    <property type="term" value="F:antiporter activity"/>
    <property type="evidence" value="ECO:0007669"/>
    <property type="project" value="InterPro"/>
</dbReference>
<dbReference type="GO" id="GO:0005886">
    <property type="term" value="C:plasma membrane"/>
    <property type="evidence" value="ECO:0007669"/>
    <property type="project" value="UniProtKB-SubCell"/>
</dbReference>
<keyword evidence="9" id="KW-0046">Antibiotic resistance</keyword>
<evidence type="ECO:0000313" key="11">
    <source>
        <dbReference type="EMBL" id="HIQ80613.1"/>
    </source>
</evidence>